<organism evidence="3 4">
    <name type="scientific">Luteipulveratus flavus</name>
    <dbReference type="NCBI Taxonomy" id="3031728"/>
    <lineage>
        <taxon>Bacteria</taxon>
        <taxon>Bacillati</taxon>
        <taxon>Actinomycetota</taxon>
        <taxon>Actinomycetes</taxon>
        <taxon>Micrococcales</taxon>
        <taxon>Dermacoccaceae</taxon>
        <taxon>Luteipulveratus</taxon>
    </lineage>
</organism>
<comment type="caution">
    <text evidence="3">The sequence shown here is derived from an EMBL/GenBank/DDBJ whole genome shotgun (WGS) entry which is preliminary data.</text>
</comment>
<evidence type="ECO:0000313" key="4">
    <source>
        <dbReference type="Proteomes" id="UP001528912"/>
    </source>
</evidence>
<dbReference type="GO" id="GO:0016787">
    <property type="term" value="F:hydrolase activity"/>
    <property type="evidence" value="ECO:0007669"/>
    <property type="project" value="UniProtKB-KW"/>
</dbReference>
<dbReference type="PANTHER" id="PTHR43283">
    <property type="entry name" value="BETA-LACTAMASE-RELATED"/>
    <property type="match status" value="1"/>
</dbReference>
<gene>
    <name evidence="3" type="ORF">P4R38_10825</name>
</gene>
<dbReference type="Gene3D" id="3.40.710.10">
    <property type="entry name" value="DD-peptidase/beta-lactamase superfamily"/>
    <property type="match status" value="1"/>
</dbReference>
<dbReference type="InterPro" id="IPR001466">
    <property type="entry name" value="Beta-lactam-related"/>
</dbReference>
<dbReference type="InterPro" id="IPR050789">
    <property type="entry name" value="Diverse_Enzym_Activities"/>
</dbReference>
<dbReference type="PANTHER" id="PTHR43283:SF11">
    <property type="entry name" value="BETA-LACTAMASE-RELATED DOMAIN-CONTAINING PROTEIN"/>
    <property type="match status" value="1"/>
</dbReference>
<dbReference type="InterPro" id="IPR012338">
    <property type="entry name" value="Beta-lactam/transpept-like"/>
</dbReference>
<reference evidence="3 4" key="1">
    <citation type="submission" date="2023-03" db="EMBL/GenBank/DDBJ databases">
        <title>YIM 133296 draft genome.</title>
        <authorList>
            <person name="Xiong L."/>
        </authorList>
    </citation>
    <scope>NUCLEOTIDE SEQUENCE [LARGE SCALE GENOMIC DNA]</scope>
    <source>
        <strain evidence="3 4">YIM 133296</strain>
    </source>
</reference>
<evidence type="ECO:0000256" key="1">
    <source>
        <dbReference type="ARBA" id="ARBA00022801"/>
    </source>
</evidence>
<feature type="domain" description="Beta-lactamase-related" evidence="2">
    <location>
        <begin position="41"/>
        <end position="360"/>
    </location>
</feature>
<keyword evidence="1 3" id="KW-0378">Hydrolase</keyword>
<keyword evidence="4" id="KW-1185">Reference proteome</keyword>
<evidence type="ECO:0000259" key="2">
    <source>
        <dbReference type="Pfam" id="PF00144"/>
    </source>
</evidence>
<dbReference type="SUPFAM" id="SSF56601">
    <property type="entry name" value="beta-lactamase/transpeptidase-like"/>
    <property type="match status" value="1"/>
</dbReference>
<dbReference type="Pfam" id="PF00144">
    <property type="entry name" value="Beta-lactamase"/>
    <property type="match status" value="1"/>
</dbReference>
<dbReference type="Proteomes" id="UP001528912">
    <property type="component" value="Unassembled WGS sequence"/>
</dbReference>
<dbReference type="EMBL" id="JAROAV010000028">
    <property type="protein sequence ID" value="MDF8264739.1"/>
    <property type="molecule type" value="Genomic_DNA"/>
</dbReference>
<protein>
    <submittedName>
        <fullName evidence="3">Serine hydrolase</fullName>
    </submittedName>
</protein>
<evidence type="ECO:0000313" key="3">
    <source>
        <dbReference type="EMBL" id="MDF8264739.1"/>
    </source>
</evidence>
<dbReference type="RefSeq" id="WP_277192135.1">
    <property type="nucleotide sequence ID" value="NZ_JAROAV010000028.1"/>
</dbReference>
<sequence>MDDAYLTARPAGVDDHVLRLGLDAVRRVQVEPGPAGVPLLPGAVALALYDNRVVAREASGWALAYADRDGTPLAAEQRVPMTPETVFDIASITKVFTALVLAQLVEEGAVELDRPVVSYLPEFVDKDAVTVEQLALHTSGLPWWLPLWRDWPDRNARLAAVLRCPLEAPAGTRYTYSDLNLITVQLLLEHVTGQTLDLLVQQRITGPLGMCRTTFGRADATRCAATEDEYDAGRGMVRGEVHDENAWSLGGVSGHAGLFSTADDLARLAQCLIDDGRYDGGRLLGECGLSLATTDRRGVPGEGRSLVLDIDRPAWMGALSGPRTVGHTGFTGTSLAVDLDRGAAAILLTNRVHPSRERGSIHPVRAAWATAVADAIGG</sequence>
<name>A0ABT6C717_9MICO</name>
<proteinExistence type="predicted"/>
<accession>A0ABT6C717</accession>